<proteinExistence type="predicted"/>
<evidence type="ECO:0000256" key="1">
    <source>
        <dbReference type="SAM" id="Phobius"/>
    </source>
</evidence>
<keyword evidence="1" id="KW-1133">Transmembrane helix</keyword>
<dbReference type="Proteomes" id="UP000035680">
    <property type="component" value="Unassembled WGS sequence"/>
</dbReference>
<dbReference type="WBParaSite" id="SVE_0619800.1">
    <property type="protein sequence ID" value="SVE_0619800.1"/>
    <property type="gene ID" value="SVE_0619800"/>
</dbReference>
<protein>
    <submittedName>
        <fullName evidence="3">Transmembrane protein 147</fullName>
    </submittedName>
</protein>
<organism evidence="2 3">
    <name type="scientific">Strongyloides venezuelensis</name>
    <name type="common">Threadworm</name>
    <dbReference type="NCBI Taxonomy" id="75913"/>
    <lineage>
        <taxon>Eukaryota</taxon>
        <taxon>Metazoa</taxon>
        <taxon>Ecdysozoa</taxon>
        <taxon>Nematoda</taxon>
        <taxon>Chromadorea</taxon>
        <taxon>Rhabditida</taxon>
        <taxon>Tylenchina</taxon>
        <taxon>Panagrolaimomorpha</taxon>
        <taxon>Strongyloidoidea</taxon>
        <taxon>Strongyloididae</taxon>
        <taxon>Strongyloides</taxon>
    </lineage>
</organism>
<keyword evidence="1" id="KW-0472">Membrane</keyword>
<evidence type="ECO:0000313" key="3">
    <source>
        <dbReference type="WBParaSite" id="SVE_0619800.1"/>
    </source>
</evidence>
<keyword evidence="2" id="KW-1185">Reference proteome</keyword>
<feature type="transmembrane region" description="Helical" evidence="1">
    <location>
        <begin position="153"/>
        <end position="170"/>
    </location>
</feature>
<keyword evidence="1" id="KW-0812">Transmembrane</keyword>
<reference evidence="3" key="2">
    <citation type="submission" date="2015-08" db="UniProtKB">
        <authorList>
            <consortium name="WormBaseParasite"/>
        </authorList>
    </citation>
    <scope>IDENTIFICATION</scope>
</reference>
<evidence type="ECO:0000313" key="2">
    <source>
        <dbReference type="Proteomes" id="UP000035680"/>
    </source>
</evidence>
<feature type="transmembrane region" description="Helical" evidence="1">
    <location>
        <begin position="32"/>
        <end position="56"/>
    </location>
</feature>
<dbReference type="AlphaFoldDB" id="A0A0K0FBI7"/>
<feature type="transmembrane region" description="Helical" evidence="1">
    <location>
        <begin position="93"/>
        <end position="110"/>
    </location>
</feature>
<reference evidence="2" key="1">
    <citation type="submission" date="2014-07" db="EMBL/GenBank/DDBJ databases">
        <authorList>
            <person name="Martin A.A"/>
            <person name="De Silva N."/>
        </authorList>
    </citation>
    <scope>NUCLEOTIDE SEQUENCE</scope>
</reference>
<name>A0A0K0FBI7_STRVS</name>
<accession>A0A0K0FBI7</accession>
<feature type="transmembrane region" description="Helical" evidence="1">
    <location>
        <begin position="122"/>
        <end position="141"/>
    </location>
</feature>
<sequence length="182" mass="21528">MVIKKSKNMKDYVRKINLLYCTKYTSGYFLTLLYRCIWSIFLCCHLFDFLFSATWMHGYIWALNQYIDIDLSDKSTIIIVEHHLNVVGIYERILHSIFITVGVIFMTSLCKYHRKTQNIWHFLKLTVSVGGLCGISRCFQMKQRLYPTLHEGFFTYLVFFVSGACILIQFEKLSLRGKEKNE</sequence>